<dbReference type="EMBL" id="KK088501">
    <property type="protein sequence ID" value="EYE89906.1"/>
    <property type="molecule type" value="Genomic_DNA"/>
</dbReference>
<dbReference type="OrthoDB" id="10447353at2759"/>
<accession>A0A017RZ89</accession>
<dbReference type="Proteomes" id="UP000019804">
    <property type="component" value="Unassembled WGS sequence"/>
</dbReference>
<evidence type="ECO:0000313" key="1">
    <source>
        <dbReference type="EMBL" id="EYE89906.1"/>
    </source>
</evidence>
<sequence length="190" mass="21103">MPSQRVALLAGGGVTICKPWGVCMEHVGLERLDPRVKCCSSVLLKSKFSSKEGEATSWQISSAYPKRPRRVRNEPCLKMGSMNSMKRIGEIGEPCGRPAGTWNVRLVWFPKRRLAVRPWVKLATHRITLIGHPCSWSCWISRPRRTASKAPCTSNVSMEAFSPRDHASSTSWIKAAARSVAERSGRAPNC</sequence>
<evidence type="ECO:0000313" key="2">
    <source>
        <dbReference type="Proteomes" id="UP000019804"/>
    </source>
</evidence>
<dbReference type="GeneID" id="63693640"/>
<keyword evidence="2" id="KW-1185">Reference proteome</keyword>
<gene>
    <name evidence="1" type="ORF">EURHEDRAFT_373063</name>
</gene>
<proteinExistence type="predicted"/>
<protein>
    <submittedName>
        <fullName evidence="1">Uncharacterized protein</fullName>
    </submittedName>
</protein>
<organism evidence="1 2">
    <name type="scientific">Aspergillus ruber (strain CBS 135680)</name>
    <dbReference type="NCBI Taxonomy" id="1388766"/>
    <lineage>
        <taxon>Eukaryota</taxon>
        <taxon>Fungi</taxon>
        <taxon>Dikarya</taxon>
        <taxon>Ascomycota</taxon>
        <taxon>Pezizomycotina</taxon>
        <taxon>Eurotiomycetes</taxon>
        <taxon>Eurotiomycetidae</taxon>
        <taxon>Eurotiales</taxon>
        <taxon>Aspergillaceae</taxon>
        <taxon>Aspergillus</taxon>
        <taxon>Aspergillus subgen. Aspergillus</taxon>
    </lineage>
</organism>
<dbReference type="RefSeq" id="XP_040633596.1">
    <property type="nucleotide sequence ID" value="XM_040778516.1"/>
</dbReference>
<name>A0A017RZ89_ASPRC</name>
<reference evidence="2" key="1">
    <citation type="journal article" date="2014" name="Nat. Commun.">
        <title>Genomic adaptations of the halophilic Dead Sea filamentous fungus Eurotium rubrum.</title>
        <authorList>
            <person name="Kis-Papo T."/>
            <person name="Weig A.R."/>
            <person name="Riley R."/>
            <person name="Persoh D."/>
            <person name="Salamov A."/>
            <person name="Sun H."/>
            <person name="Lipzen A."/>
            <person name="Wasser S.P."/>
            <person name="Rambold G."/>
            <person name="Grigoriev I.V."/>
            <person name="Nevo E."/>
        </authorList>
    </citation>
    <scope>NUCLEOTIDE SEQUENCE [LARGE SCALE GENOMIC DNA]</scope>
    <source>
        <strain evidence="2">CBS 135680</strain>
    </source>
</reference>
<dbReference type="AlphaFoldDB" id="A0A017RZ89"/>
<dbReference type="HOGENOM" id="CLU_1427701_0_0_1"/>